<dbReference type="PANTHER" id="PTHR36203">
    <property type="entry name" value="ASCORBATE-SPECIFIC PTS SYSTEM EIIA COMPONENT"/>
    <property type="match status" value="1"/>
</dbReference>
<keyword evidence="3" id="KW-0963">Cytoplasm</keyword>
<dbReference type="PANTHER" id="PTHR36203:SF4">
    <property type="entry name" value="MANNITOL-SPECIFIC CRYPTIC PHOSPHOTRANSFERASE ENZYME IIA COMPONENT"/>
    <property type="match status" value="1"/>
</dbReference>
<evidence type="ECO:0000256" key="4">
    <source>
        <dbReference type="ARBA" id="ARBA00022679"/>
    </source>
</evidence>
<name>A0A380MLT1_9GAMM</name>
<feature type="domain" description="PTS EIIA type-2" evidence="7">
    <location>
        <begin position="4"/>
        <end position="149"/>
    </location>
</feature>
<organism evidence="8 9">
    <name type="scientific">Suttonella ornithocola</name>
    <dbReference type="NCBI Taxonomy" id="279832"/>
    <lineage>
        <taxon>Bacteria</taxon>
        <taxon>Pseudomonadati</taxon>
        <taxon>Pseudomonadota</taxon>
        <taxon>Gammaproteobacteria</taxon>
        <taxon>Cardiobacteriales</taxon>
        <taxon>Cardiobacteriaceae</taxon>
        <taxon>Suttonella</taxon>
    </lineage>
</organism>
<evidence type="ECO:0000313" key="8">
    <source>
        <dbReference type="EMBL" id="SUO93580.1"/>
    </source>
</evidence>
<keyword evidence="5" id="KW-0598">Phosphotransferase system</keyword>
<dbReference type="PROSITE" id="PS51094">
    <property type="entry name" value="PTS_EIIA_TYPE_2"/>
    <property type="match status" value="1"/>
</dbReference>
<dbReference type="GO" id="GO:0009401">
    <property type="term" value="P:phosphoenolpyruvate-dependent sugar phosphotransferase system"/>
    <property type="evidence" value="ECO:0007669"/>
    <property type="project" value="UniProtKB-KW"/>
</dbReference>
<keyword evidence="2" id="KW-0813">Transport</keyword>
<dbReference type="RefSeq" id="WP_072575945.1">
    <property type="nucleotide sequence ID" value="NZ_LWHB01000038.1"/>
</dbReference>
<gene>
    <name evidence="8" type="primary">ulaC_2</name>
    <name evidence="8" type="ORF">NCTC13337_00304</name>
</gene>
<dbReference type="GO" id="GO:0005737">
    <property type="term" value="C:cytoplasm"/>
    <property type="evidence" value="ECO:0007669"/>
    <property type="project" value="UniProtKB-SubCell"/>
</dbReference>
<reference evidence="8 9" key="1">
    <citation type="submission" date="2018-06" db="EMBL/GenBank/DDBJ databases">
        <authorList>
            <consortium name="Pathogen Informatics"/>
            <person name="Doyle S."/>
        </authorList>
    </citation>
    <scope>NUCLEOTIDE SEQUENCE [LARGE SCALE GENOMIC DNA]</scope>
    <source>
        <strain evidence="8 9">NCTC13337</strain>
    </source>
</reference>
<evidence type="ECO:0000256" key="3">
    <source>
        <dbReference type="ARBA" id="ARBA00022490"/>
    </source>
</evidence>
<dbReference type="InterPro" id="IPR002178">
    <property type="entry name" value="PTS_EIIA_type-2_dom"/>
</dbReference>
<evidence type="ECO:0000313" key="9">
    <source>
        <dbReference type="Proteomes" id="UP000254601"/>
    </source>
</evidence>
<dbReference type="Proteomes" id="UP000254601">
    <property type="component" value="Unassembled WGS sequence"/>
</dbReference>
<keyword evidence="6" id="KW-0418">Kinase</keyword>
<dbReference type="SUPFAM" id="SSF55804">
    <property type="entry name" value="Phoshotransferase/anion transport protein"/>
    <property type="match status" value="1"/>
</dbReference>
<sequence>MLSEMLDKKHFLFADSFATWQEAIRASCQPLEADGTVDNTYSQQIIDCINKYGPYIVIAPMIAMPHSQENAEGVHGTAISFMKTQEIVAFDPDDREKDARLFFTIATQNHEQHLKNISALAMMLDNEALIEDLLIAETEKDLRELCRKYHI</sequence>
<evidence type="ECO:0000256" key="1">
    <source>
        <dbReference type="ARBA" id="ARBA00004496"/>
    </source>
</evidence>
<dbReference type="InterPro" id="IPR051351">
    <property type="entry name" value="Ascorbate-PTS_EIIA_comp"/>
</dbReference>
<dbReference type="InterPro" id="IPR016152">
    <property type="entry name" value="PTrfase/Anion_transptr"/>
</dbReference>
<keyword evidence="4 8" id="KW-0808">Transferase</keyword>
<evidence type="ECO:0000256" key="5">
    <source>
        <dbReference type="ARBA" id="ARBA00022683"/>
    </source>
</evidence>
<dbReference type="Gene3D" id="3.40.930.10">
    <property type="entry name" value="Mannitol-specific EII, Chain A"/>
    <property type="match status" value="1"/>
</dbReference>
<protein>
    <submittedName>
        <fullName evidence="8">Ascorbate-specific phosphotransferase enzyme IIA component</fullName>
        <ecNumber evidence="8">2.7.1.-</ecNumber>
    </submittedName>
</protein>
<dbReference type="OrthoDB" id="1634238at2"/>
<dbReference type="EMBL" id="UHIC01000001">
    <property type="protein sequence ID" value="SUO93580.1"/>
    <property type="molecule type" value="Genomic_DNA"/>
</dbReference>
<comment type="subcellular location">
    <subcellularLocation>
        <location evidence="1">Cytoplasm</location>
    </subcellularLocation>
</comment>
<accession>A0A380MLT1</accession>
<evidence type="ECO:0000256" key="6">
    <source>
        <dbReference type="ARBA" id="ARBA00022777"/>
    </source>
</evidence>
<dbReference type="GO" id="GO:0016301">
    <property type="term" value="F:kinase activity"/>
    <property type="evidence" value="ECO:0007669"/>
    <property type="project" value="UniProtKB-KW"/>
</dbReference>
<proteinExistence type="predicted"/>
<dbReference type="Pfam" id="PF00359">
    <property type="entry name" value="PTS_EIIA_2"/>
    <property type="match status" value="1"/>
</dbReference>
<keyword evidence="9" id="KW-1185">Reference proteome</keyword>
<evidence type="ECO:0000256" key="2">
    <source>
        <dbReference type="ARBA" id="ARBA00022448"/>
    </source>
</evidence>
<evidence type="ECO:0000259" key="7">
    <source>
        <dbReference type="PROSITE" id="PS51094"/>
    </source>
</evidence>
<dbReference type="AlphaFoldDB" id="A0A380MLT1"/>
<dbReference type="EC" id="2.7.1.-" evidence="8"/>